<comment type="caution">
    <text evidence="2">The sequence shown here is derived from an EMBL/GenBank/DDBJ whole genome shotgun (WGS) entry which is preliminary data.</text>
</comment>
<organism evidence="2 3">
    <name type="scientific">Adineta steineri</name>
    <dbReference type="NCBI Taxonomy" id="433720"/>
    <lineage>
        <taxon>Eukaryota</taxon>
        <taxon>Metazoa</taxon>
        <taxon>Spiralia</taxon>
        <taxon>Gnathifera</taxon>
        <taxon>Rotifera</taxon>
        <taxon>Eurotatoria</taxon>
        <taxon>Bdelloidea</taxon>
        <taxon>Adinetida</taxon>
        <taxon>Adinetidae</taxon>
        <taxon>Adineta</taxon>
    </lineage>
</organism>
<dbReference type="PANTHER" id="PTHR21345">
    <property type="entry name" value="SPIRE"/>
    <property type="match status" value="1"/>
</dbReference>
<dbReference type="GO" id="GO:0005938">
    <property type="term" value="C:cell cortex"/>
    <property type="evidence" value="ECO:0007669"/>
    <property type="project" value="TreeGrafter"/>
</dbReference>
<gene>
    <name evidence="2" type="ORF">VCS650_LOCUS8246</name>
</gene>
<sequence length="744" mass="85618">MQRVCFCKTVSLFNHILQPSQALAIFYQSLLFSLKNLELIKWISFNIDIPIGLQLLMIDINGNVTIDNDLLYKHLSNIKRDVEQRTDTSVILKWISRIVLRLTTDHSLSFKFERSYEFENFYNFLKQFHTNSTDDHSNLLNNDKRIINDDLDEEDISRRAIHCALIKCIDYAMTNSSNTLDSKPNNIEMQDFESNSIALYNQQILQILCSDTLELEIELAHDSHQSSFEILPQSSIHDHTLTSFYSTWAALWRDVTVEYLQFNSNKCLKKVMIDTFKHDNHSWSIRENDRILNEITEQQRNLKKPIIKSYKINENNFCLHDRLMFEIKQNKQLKPSKKSLTIDSNRKRIHPIQKLIESDSSSDDDAHRDEYGRKRVIVVDCLLESSPEDNTTNKLTVKKLLSEHNLSINTLTNKKTSSEKINHSTIENLEIEYISMEQLIRLMKDSSDTLSLTYDEFCHIRNVITRSELETLLFDEKLYIEVAQGKLCFTCRKVYFNILTFTFGIQCSVCKQKICRNCVKQITLPKERLNDLPIQAITPLTLSKSLSKSDRLHSLDTQSPQTPTMNDIISDLKYDDTGSRRCSTPGGMSSNQIGSSPWRTEPIDICTDCFFLLQQIRKKSRQHHVSPAVTSNLVSSTSSSSSFNRMQHSTSNYNLSSSSSASSIAALLAAQHQQRSLMVKTISVHSNLKQAKSSQELSANNDSLQTLTTTNDKIEKVSLSRRNLFLQLQPAYDVKLNNNNIKTG</sequence>
<name>A0A813Y9F4_9BILA</name>
<dbReference type="OrthoDB" id="10043757at2759"/>
<dbReference type="GO" id="GO:0051639">
    <property type="term" value="P:actin filament network formation"/>
    <property type="evidence" value="ECO:0007669"/>
    <property type="project" value="TreeGrafter"/>
</dbReference>
<dbReference type="GO" id="GO:0048193">
    <property type="term" value="P:Golgi vesicle transport"/>
    <property type="evidence" value="ECO:0007669"/>
    <property type="project" value="TreeGrafter"/>
</dbReference>
<dbReference type="Proteomes" id="UP000663891">
    <property type="component" value="Unassembled WGS sequence"/>
</dbReference>
<dbReference type="GO" id="GO:0030659">
    <property type="term" value="C:cytoplasmic vesicle membrane"/>
    <property type="evidence" value="ECO:0007669"/>
    <property type="project" value="TreeGrafter"/>
</dbReference>
<dbReference type="GO" id="GO:0045010">
    <property type="term" value="P:actin nucleation"/>
    <property type="evidence" value="ECO:0007669"/>
    <property type="project" value="InterPro"/>
</dbReference>
<protein>
    <submittedName>
        <fullName evidence="2">Uncharacterized protein</fullName>
    </submittedName>
</protein>
<evidence type="ECO:0000256" key="1">
    <source>
        <dbReference type="SAM" id="MobiDB-lite"/>
    </source>
</evidence>
<dbReference type="GO" id="GO:0036089">
    <property type="term" value="P:cleavage furrow formation"/>
    <property type="evidence" value="ECO:0007669"/>
    <property type="project" value="TreeGrafter"/>
</dbReference>
<evidence type="ECO:0000313" key="2">
    <source>
        <dbReference type="EMBL" id="CAF0880974.1"/>
    </source>
</evidence>
<reference evidence="2" key="1">
    <citation type="submission" date="2021-02" db="EMBL/GenBank/DDBJ databases">
        <authorList>
            <person name="Nowell W R."/>
        </authorList>
    </citation>
    <scope>NUCLEOTIDE SEQUENCE</scope>
</reference>
<dbReference type="InterPro" id="IPR029901">
    <property type="entry name" value="Spire"/>
</dbReference>
<dbReference type="GO" id="GO:0040038">
    <property type="term" value="P:polar body extrusion after meiotic divisions"/>
    <property type="evidence" value="ECO:0007669"/>
    <property type="project" value="TreeGrafter"/>
</dbReference>
<accession>A0A813Y9F4</accession>
<dbReference type="GO" id="GO:0003779">
    <property type="term" value="F:actin binding"/>
    <property type="evidence" value="ECO:0007669"/>
    <property type="project" value="InterPro"/>
</dbReference>
<dbReference type="GO" id="GO:0051295">
    <property type="term" value="P:establishment of meiotic spindle localization"/>
    <property type="evidence" value="ECO:0007669"/>
    <property type="project" value="TreeGrafter"/>
</dbReference>
<dbReference type="EMBL" id="CAJNON010000054">
    <property type="protein sequence ID" value="CAF0880974.1"/>
    <property type="molecule type" value="Genomic_DNA"/>
</dbReference>
<feature type="compositionally biased region" description="Polar residues" evidence="1">
    <location>
        <begin position="643"/>
        <end position="654"/>
    </location>
</feature>
<dbReference type="GO" id="GO:0008017">
    <property type="term" value="F:microtubule binding"/>
    <property type="evidence" value="ECO:0007669"/>
    <property type="project" value="TreeGrafter"/>
</dbReference>
<feature type="region of interest" description="Disordered" evidence="1">
    <location>
        <begin position="622"/>
        <end position="654"/>
    </location>
</feature>
<evidence type="ECO:0000313" key="3">
    <source>
        <dbReference type="Proteomes" id="UP000663891"/>
    </source>
</evidence>
<dbReference type="PANTHER" id="PTHR21345:SF3">
    <property type="entry name" value="PROTEIN SPIRE"/>
    <property type="match status" value="1"/>
</dbReference>
<dbReference type="AlphaFoldDB" id="A0A813Y9F4"/>
<dbReference type="GO" id="GO:0030041">
    <property type="term" value="P:actin filament polymerization"/>
    <property type="evidence" value="ECO:0007669"/>
    <property type="project" value="TreeGrafter"/>
</dbReference>
<proteinExistence type="predicted"/>